<dbReference type="Proteomes" id="UP000839052">
    <property type="component" value="Chromosome"/>
</dbReference>
<proteinExistence type="predicted"/>
<name>A0ABN8AQC9_9PROT</name>
<accession>A0ABN8AQC9</accession>
<evidence type="ECO:0008006" key="3">
    <source>
        <dbReference type="Google" id="ProtNLM"/>
    </source>
</evidence>
<protein>
    <recommendedName>
        <fullName evidence="3">DUF1579 domain-containing protein</fullName>
    </recommendedName>
</protein>
<dbReference type="Pfam" id="PF07617">
    <property type="entry name" value="DUF1579"/>
    <property type="match status" value="1"/>
</dbReference>
<sequence length="152" mass="17120">MNSKPQKEHQWLQKLVGEWIYEGQPPVSLTGMQSVRSLGGLWFLCEGHSEIHGGGTLTIMTLGYDPVKKRYIGTFIGSMMPHMWIYEGELDSTGNKLTLNTEGPSFTAGADGAKYKDVIEFINDDHRVLSSNSLGDDGKWHNFMTAHYRRIK</sequence>
<evidence type="ECO:0000313" key="1">
    <source>
        <dbReference type="EMBL" id="CAG9934197.1"/>
    </source>
</evidence>
<dbReference type="RefSeq" id="WP_239797860.1">
    <property type="nucleotide sequence ID" value="NZ_OU912926.1"/>
</dbReference>
<organism evidence="1 2">
    <name type="scientific">Candidatus Nitrotoga arctica</name>
    <dbReference type="NCBI Taxonomy" id="453162"/>
    <lineage>
        <taxon>Bacteria</taxon>
        <taxon>Pseudomonadati</taxon>
        <taxon>Pseudomonadota</taxon>
        <taxon>Betaproteobacteria</taxon>
        <taxon>Nitrosomonadales</taxon>
        <taxon>Gallionellaceae</taxon>
        <taxon>Candidatus Nitrotoga</taxon>
    </lineage>
</organism>
<dbReference type="EMBL" id="OU912926">
    <property type="protein sequence ID" value="CAG9934197.1"/>
    <property type="molecule type" value="Genomic_DNA"/>
</dbReference>
<reference evidence="1 2" key="1">
    <citation type="submission" date="2021-10" db="EMBL/GenBank/DDBJ databases">
        <authorList>
            <person name="Koch H."/>
        </authorList>
    </citation>
    <scope>NUCLEOTIDE SEQUENCE [LARGE SCALE GENOMIC DNA]</scope>
    <source>
        <strain evidence="1">6680</strain>
    </source>
</reference>
<keyword evidence="2" id="KW-1185">Reference proteome</keyword>
<gene>
    <name evidence="1" type="ORF">NTG6680_2948</name>
</gene>
<evidence type="ECO:0000313" key="2">
    <source>
        <dbReference type="Proteomes" id="UP000839052"/>
    </source>
</evidence>
<dbReference type="InterPro" id="IPR011473">
    <property type="entry name" value="DUF1579"/>
</dbReference>